<evidence type="ECO:0000313" key="2">
    <source>
        <dbReference type="EMBL" id="CAG5080043.1"/>
    </source>
</evidence>
<keyword evidence="4" id="KW-1185">Reference proteome</keyword>
<dbReference type="EMBL" id="OU015568">
    <property type="protein sequence ID" value="CAG5080043.1"/>
    <property type="molecule type" value="Genomic_DNA"/>
</dbReference>
<proteinExistence type="predicted"/>
<protein>
    <submittedName>
        <fullName evidence="3">Oidioi.mRNA.OKI2018_I69.PAR.g12436.t1.cds</fullName>
    </submittedName>
    <submittedName>
        <fullName evidence="2">Oidioi.mRNA.OKI2018_I69.PAR.g9454.t1.cds</fullName>
    </submittedName>
</protein>
<feature type="transmembrane region" description="Helical" evidence="1">
    <location>
        <begin position="49"/>
        <end position="68"/>
    </location>
</feature>
<keyword evidence="1" id="KW-0472">Membrane</keyword>
<evidence type="ECO:0000256" key="1">
    <source>
        <dbReference type="SAM" id="Phobius"/>
    </source>
</evidence>
<sequence>MDNYEGDDVHDSDLEQQVNKQRGLTFIESSILVFLAIQCVGLLATFIIYLAGLAFAIFPFINLVWFLFRRPRTPTMFRL</sequence>
<accession>A0ABN7RRH2</accession>
<keyword evidence="1" id="KW-1133">Transmembrane helix</keyword>
<evidence type="ECO:0000313" key="4">
    <source>
        <dbReference type="Proteomes" id="UP001158576"/>
    </source>
</evidence>
<reference evidence="2 4" key="1">
    <citation type="submission" date="2021-04" db="EMBL/GenBank/DDBJ databases">
        <authorList>
            <person name="Bliznina A."/>
        </authorList>
    </citation>
    <scope>NUCLEOTIDE SEQUENCE [LARGE SCALE GENOMIC DNA]</scope>
</reference>
<dbReference type="EMBL" id="OU015568">
    <property type="protein sequence ID" value="CAG5090022.1"/>
    <property type="molecule type" value="Genomic_DNA"/>
</dbReference>
<gene>
    <name evidence="2" type="ORF">OKIOD_LOCUS1012</name>
    <name evidence="3" type="ORF">OKIOD_LOCUS3994</name>
</gene>
<organism evidence="2 4">
    <name type="scientific">Oikopleura dioica</name>
    <name type="common">Tunicate</name>
    <dbReference type="NCBI Taxonomy" id="34765"/>
    <lineage>
        <taxon>Eukaryota</taxon>
        <taxon>Metazoa</taxon>
        <taxon>Chordata</taxon>
        <taxon>Tunicata</taxon>
        <taxon>Appendicularia</taxon>
        <taxon>Copelata</taxon>
        <taxon>Oikopleuridae</taxon>
        <taxon>Oikopleura</taxon>
    </lineage>
</organism>
<keyword evidence="1" id="KW-0812">Transmembrane</keyword>
<evidence type="ECO:0000313" key="3">
    <source>
        <dbReference type="EMBL" id="CAG5090022.1"/>
    </source>
</evidence>
<dbReference type="Proteomes" id="UP001158576">
    <property type="component" value="Chromosome PAR"/>
</dbReference>
<name>A0ABN7RRH2_OIKDI</name>